<protein>
    <submittedName>
        <fullName evidence="1">Uncharacterized protein</fullName>
    </submittedName>
</protein>
<dbReference type="AlphaFoldDB" id="A0A1M6KS82"/>
<organism evidence="1 2">
    <name type="scientific">Malonomonas rubra DSM 5091</name>
    <dbReference type="NCBI Taxonomy" id="1122189"/>
    <lineage>
        <taxon>Bacteria</taxon>
        <taxon>Pseudomonadati</taxon>
        <taxon>Thermodesulfobacteriota</taxon>
        <taxon>Desulfuromonadia</taxon>
        <taxon>Desulfuromonadales</taxon>
        <taxon>Geopsychrobacteraceae</taxon>
        <taxon>Malonomonas</taxon>
    </lineage>
</organism>
<dbReference type="EMBL" id="FQZT01000011">
    <property type="protein sequence ID" value="SHJ61760.1"/>
    <property type="molecule type" value="Genomic_DNA"/>
</dbReference>
<reference evidence="1 2" key="1">
    <citation type="submission" date="2016-11" db="EMBL/GenBank/DDBJ databases">
        <authorList>
            <person name="Jaros S."/>
            <person name="Januszkiewicz K."/>
            <person name="Wedrychowicz H."/>
        </authorList>
    </citation>
    <scope>NUCLEOTIDE SEQUENCE [LARGE SCALE GENOMIC DNA]</scope>
    <source>
        <strain evidence="1 2">DSM 5091</strain>
    </source>
</reference>
<gene>
    <name evidence="1" type="ORF">SAMN02745165_02778</name>
</gene>
<evidence type="ECO:0000313" key="2">
    <source>
        <dbReference type="Proteomes" id="UP000184171"/>
    </source>
</evidence>
<dbReference type="RefSeq" id="WP_072909344.1">
    <property type="nucleotide sequence ID" value="NZ_FQZT01000011.1"/>
</dbReference>
<keyword evidence="2" id="KW-1185">Reference proteome</keyword>
<accession>A0A1M6KS82</accession>
<name>A0A1M6KS82_MALRU</name>
<proteinExistence type="predicted"/>
<sequence>MSRAKTVRPNFSIASGFLEKIDDEFIQTIRNESGYNLSRSELIQILFELALDGRESIQMENVYDRSSLKEEIKKAISK</sequence>
<evidence type="ECO:0000313" key="1">
    <source>
        <dbReference type="EMBL" id="SHJ61760.1"/>
    </source>
</evidence>
<dbReference type="Proteomes" id="UP000184171">
    <property type="component" value="Unassembled WGS sequence"/>
</dbReference>